<comment type="subcellular location">
    <subcellularLocation>
        <location evidence="1">Cell membrane</location>
        <topology evidence="1">Multi-pass membrane protein</topology>
    </subcellularLocation>
</comment>
<dbReference type="PANTHER" id="PTHR21716:SF53">
    <property type="entry name" value="PERMEASE PERM-RELATED"/>
    <property type="match status" value="1"/>
</dbReference>
<evidence type="ECO:0000256" key="3">
    <source>
        <dbReference type="ARBA" id="ARBA00022448"/>
    </source>
</evidence>
<dbReference type="AlphaFoldDB" id="A0A0H4P8X9"/>
<evidence type="ECO:0000256" key="1">
    <source>
        <dbReference type="ARBA" id="ARBA00004651"/>
    </source>
</evidence>
<evidence type="ECO:0000256" key="6">
    <source>
        <dbReference type="ARBA" id="ARBA00022989"/>
    </source>
</evidence>
<dbReference type="GO" id="GO:0055085">
    <property type="term" value="P:transmembrane transport"/>
    <property type="evidence" value="ECO:0007669"/>
    <property type="project" value="TreeGrafter"/>
</dbReference>
<feature type="transmembrane region" description="Helical" evidence="8">
    <location>
        <begin position="315"/>
        <end position="341"/>
    </location>
</feature>
<proteinExistence type="inferred from homology"/>
<dbReference type="Pfam" id="PF01594">
    <property type="entry name" value="AI-2E_transport"/>
    <property type="match status" value="1"/>
</dbReference>
<feature type="transmembrane region" description="Helical" evidence="8">
    <location>
        <begin position="209"/>
        <end position="233"/>
    </location>
</feature>
<reference evidence="9 10" key="1">
    <citation type="submission" date="2015-07" db="EMBL/GenBank/DDBJ databases">
        <authorList>
            <person name="Kim K.M."/>
        </authorList>
    </citation>
    <scope>NUCLEOTIDE SEQUENCE [LARGE SCALE GENOMIC DNA]</scope>
    <source>
        <strain evidence="9 10">KCTC 12363</strain>
    </source>
</reference>
<dbReference type="KEGG" id="camu:CA2015_0096"/>
<organism evidence="9 10">
    <name type="scientific">Cyclobacterium amurskyense</name>
    <dbReference type="NCBI Taxonomy" id="320787"/>
    <lineage>
        <taxon>Bacteria</taxon>
        <taxon>Pseudomonadati</taxon>
        <taxon>Bacteroidota</taxon>
        <taxon>Cytophagia</taxon>
        <taxon>Cytophagales</taxon>
        <taxon>Cyclobacteriaceae</taxon>
        <taxon>Cyclobacterium</taxon>
    </lineage>
</organism>
<dbReference type="RefSeq" id="WP_048640110.1">
    <property type="nucleotide sequence ID" value="NZ_CAXBGM010000003.1"/>
</dbReference>
<dbReference type="OrthoDB" id="9793390at2"/>
<protein>
    <submittedName>
        <fullName evidence="9">Putative permease</fullName>
    </submittedName>
</protein>
<evidence type="ECO:0000313" key="10">
    <source>
        <dbReference type="Proteomes" id="UP000036520"/>
    </source>
</evidence>
<evidence type="ECO:0000256" key="7">
    <source>
        <dbReference type="ARBA" id="ARBA00023136"/>
    </source>
</evidence>
<dbReference type="GO" id="GO:0005886">
    <property type="term" value="C:plasma membrane"/>
    <property type="evidence" value="ECO:0007669"/>
    <property type="project" value="UniProtKB-SubCell"/>
</dbReference>
<evidence type="ECO:0000256" key="5">
    <source>
        <dbReference type="ARBA" id="ARBA00022692"/>
    </source>
</evidence>
<feature type="transmembrane region" description="Helical" evidence="8">
    <location>
        <begin position="6"/>
        <end position="39"/>
    </location>
</feature>
<feature type="transmembrane region" description="Helical" evidence="8">
    <location>
        <begin position="60"/>
        <end position="84"/>
    </location>
</feature>
<dbReference type="InterPro" id="IPR002549">
    <property type="entry name" value="AI-2E-like"/>
</dbReference>
<comment type="similarity">
    <text evidence="2">Belongs to the autoinducer-2 exporter (AI-2E) (TC 2.A.86) family.</text>
</comment>
<keyword evidence="6 8" id="KW-1133">Transmembrane helix</keyword>
<feature type="transmembrane region" description="Helical" evidence="8">
    <location>
        <begin position="278"/>
        <end position="303"/>
    </location>
</feature>
<keyword evidence="5 8" id="KW-0812">Transmembrane</keyword>
<keyword evidence="4" id="KW-1003">Cell membrane</keyword>
<evidence type="ECO:0000256" key="4">
    <source>
        <dbReference type="ARBA" id="ARBA00022475"/>
    </source>
</evidence>
<dbReference type="STRING" id="320787.CA2015_0096"/>
<evidence type="ECO:0000256" key="2">
    <source>
        <dbReference type="ARBA" id="ARBA00009773"/>
    </source>
</evidence>
<evidence type="ECO:0000313" key="9">
    <source>
        <dbReference type="EMBL" id="AKP49580.1"/>
    </source>
</evidence>
<keyword evidence="10" id="KW-1185">Reference proteome</keyword>
<keyword evidence="7 8" id="KW-0472">Membrane</keyword>
<feature type="transmembrane region" description="Helical" evidence="8">
    <location>
        <begin position="239"/>
        <end position="266"/>
    </location>
</feature>
<keyword evidence="3" id="KW-0813">Transport</keyword>
<feature type="transmembrane region" description="Helical" evidence="8">
    <location>
        <begin position="147"/>
        <end position="174"/>
    </location>
</feature>
<gene>
    <name evidence="9" type="ORF">CA2015_0096</name>
</gene>
<dbReference type="PANTHER" id="PTHR21716">
    <property type="entry name" value="TRANSMEMBRANE PROTEIN"/>
    <property type="match status" value="1"/>
</dbReference>
<dbReference type="EMBL" id="CP012040">
    <property type="protein sequence ID" value="AKP49580.1"/>
    <property type="molecule type" value="Genomic_DNA"/>
</dbReference>
<dbReference type="PATRIC" id="fig|320787.5.peg.106"/>
<dbReference type="Proteomes" id="UP000036520">
    <property type="component" value="Chromosome"/>
</dbReference>
<sequence>MLKVILTAIVATLLVFVLGWYFSNISLYFIFSLVIAAALRPLTNKINNLYIMGQHIPRSLAILISFLAILSVVFLLVLLFIPLFRSQVELLKDLDVNYLYDQIQKPIANLEGILIQLNLIDNEPGYLIQLVKESLINSVNGMNFQGFINGVISTTSSFFISILAIGFITFFLLLENGLLRRNLLNFIPNKYFELSVATFHKVERLLSNYLIGLLIQMSVIFTIASVGLTIGNIEYAMTIAVFAAVANLIPYAGPILGASFGVLVGLSTGDFNTTNEVYLFLFKVLTVFSIVQVSDNVILQPFIFSKSVKAHPLEIFVIIFVGAKIAGVLGMIFAIPVYTIFRVSIKEFYKGYREYRIFRIDKI</sequence>
<accession>A0A0H4P8X9</accession>
<evidence type="ECO:0000256" key="8">
    <source>
        <dbReference type="SAM" id="Phobius"/>
    </source>
</evidence>
<name>A0A0H4P8X9_9BACT</name>